<gene>
    <name evidence="1" type="ORF">CP557_21660</name>
</gene>
<dbReference type="OrthoDB" id="174811at2157"/>
<sequence>MSERQDPLDDLERPTLAEKVGPYRGYGDTELALSLLVFHQKFAVAVGALGSPADRLTFDVRCRPADTGADYVCEHCEEAVRGVSRPDGDVLSCPLCGETPGMVTLGRGVESE</sequence>
<dbReference type="RefSeq" id="WP_097382109.1">
    <property type="nucleotide sequence ID" value="NZ_NXNI01000003.1"/>
</dbReference>
<organism evidence="1 2">
    <name type="scientific">Natrinema ejinorense</name>
    <dbReference type="NCBI Taxonomy" id="373386"/>
    <lineage>
        <taxon>Archaea</taxon>
        <taxon>Methanobacteriati</taxon>
        <taxon>Methanobacteriota</taxon>
        <taxon>Stenosarchaea group</taxon>
        <taxon>Halobacteria</taxon>
        <taxon>Halobacteriales</taxon>
        <taxon>Natrialbaceae</taxon>
        <taxon>Natrinema</taxon>
    </lineage>
</organism>
<protein>
    <submittedName>
        <fullName evidence="1">Uncharacterized protein</fullName>
    </submittedName>
</protein>
<comment type="caution">
    <text evidence="1">The sequence shown here is derived from an EMBL/GenBank/DDBJ whole genome shotgun (WGS) entry which is preliminary data.</text>
</comment>
<evidence type="ECO:0000313" key="2">
    <source>
        <dbReference type="Proteomes" id="UP000219689"/>
    </source>
</evidence>
<dbReference type="EMBL" id="NXNI01000003">
    <property type="protein sequence ID" value="PCR88642.1"/>
    <property type="molecule type" value="Genomic_DNA"/>
</dbReference>
<keyword evidence="2" id="KW-1185">Reference proteome</keyword>
<name>A0A2A5QP85_9EURY</name>
<evidence type="ECO:0000313" key="1">
    <source>
        <dbReference type="EMBL" id="PCR88642.1"/>
    </source>
</evidence>
<dbReference type="AlphaFoldDB" id="A0A2A5QP85"/>
<accession>A0A2A5QP85</accession>
<reference evidence="1 2" key="1">
    <citation type="submission" date="2017-09" db="EMBL/GenBank/DDBJ databases">
        <title>Genome sequences of Natrinema ejinorence JCM 13890T.</title>
        <authorList>
            <person name="Roh S.W."/>
            <person name="Kim Y.B."/>
            <person name="Kim J.Y."/>
        </authorList>
    </citation>
    <scope>NUCLEOTIDE SEQUENCE [LARGE SCALE GENOMIC DNA]</scope>
    <source>
        <strain evidence="1 2">JCM 13890</strain>
    </source>
</reference>
<proteinExistence type="predicted"/>
<dbReference type="Proteomes" id="UP000219689">
    <property type="component" value="Unassembled WGS sequence"/>
</dbReference>